<dbReference type="PANTHER" id="PTHR21496">
    <property type="entry name" value="FERREDOXIN-RELATED"/>
    <property type="match status" value="1"/>
</dbReference>
<proteinExistence type="predicted"/>
<dbReference type="GO" id="GO:0004497">
    <property type="term" value="F:monooxygenase activity"/>
    <property type="evidence" value="ECO:0007669"/>
    <property type="project" value="UniProtKB-ARBA"/>
</dbReference>
<evidence type="ECO:0000256" key="1">
    <source>
        <dbReference type="ARBA" id="ARBA00022714"/>
    </source>
</evidence>
<keyword evidence="4" id="KW-0411">Iron-sulfur</keyword>
<reference evidence="6 7" key="1">
    <citation type="submission" date="2014-07" db="EMBL/GenBank/DDBJ databases">
        <title>Genome Sequence of Rhodococcus opacus Strain R7, a Biodegrader of Mono- and Polycyclic Aromatic Hydrocarbons.</title>
        <authorList>
            <person name="Di Gennaro P."/>
            <person name="Zampolli J."/>
            <person name="Presti I."/>
            <person name="Cappelletti M."/>
            <person name="D'Ursi P."/>
            <person name="Orro A."/>
            <person name="Mezzelani A."/>
            <person name="Milanesi L."/>
        </authorList>
    </citation>
    <scope>NUCLEOTIDE SEQUENCE [LARGE SCALE GENOMIC DNA]</scope>
    <source>
        <strain evidence="6 7">R7</strain>
    </source>
</reference>
<organism evidence="6 7">
    <name type="scientific">Rhodococcus opacus</name>
    <name type="common">Nocardia opaca</name>
    <dbReference type="NCBI Taxonomy" id="37919"/>
    <lineage>
        <taxon>Bacteria</taxon>
        <taxon>Bacillati</taxon>
        <taxon>Actinomycetota</taxon>
        <taxon>Actinomycetes</taxon>
        <taxon>Mycobacteriales</taxon>
        <taxon>Nocardiaceae</taxon>
        <taxon>Rhodococcus</taxon>
    </lineage>
</organism>
<dbReference type="PANTHER" id="PTHR21496:SF23">
    <property type="entry name" value="3-PHENYLPROPIONATE_CINNAMIC ACID DIOXYGENASE FERREDOXIN SUBUNIT"/>
    <property type="match status" value="1"/>
</dbReference>
<dbReference type="InterPro" id="IPR036922">
    <property type="entry name" value="Rieske_2Fe-2S_sf"/>
</dbReference>
<feature type="domain" description="Rieske" evidence="5">
    <location>
        <begin position="11"/>
        <end position="106"/>
    </location>
</feature>
<evidence type="ECO:0000256" key="2">
    <source>
        <dbReference type="ARBA" id="ARBA00022723"/>
    </source>
</evidence>
<dbReference type="AlphaFoldDB" id="A0A076ET89"/>
<dbReference type="GO" id="GO:0016705">
    <property type="term" value="F:oxidoreductase activity, acting on paired donors, with incorporation or reduction of molecular oxygen"/>
    <property type="evidence" value="ECO:0007669"/>
    <property type="project" value="UniProtKB-ARBA"/>
</dbReference>
<dbReference type="GO" id="GO:0046872">
    <property type="term" value="F:metal ion binding"/>
    <property type="evidence" value="ECO:0007669"/>
    <property type="project" value="UniProtKB-KW"/>
</dbReference>
<dbReference type="Proteomes" id="UP000028488">
    <property type="component" value="Chromosome"/>
</dbReference>
<keyword evidence="3" id="KW-0408">Iron</keyword>
<protein>
    <submittedName>
        <fullName evidence="6">Ferredoxin</fullName>
    </submittedName>
</protein>
<dbReference type="eggNOG" id="COG2146">
    <property type="taxonomic scope" value="Bacteria"/>
</dbReference>
<evidence type="ECO:0000256" key="3">
    <source>
        <dbReference type="ARBA" id="ARBA00023004"/>
    </source>
</evidence>
<dbReference type="PROSITE" id="PS51296">
    <property type="entry name" value="RIESKE"/>
    <property type="match status" value="1"/>
</dbReference>
<accession>A0A076ET89</accession>
<dbReference type="CDD" id="cd03528">
    <property type="entry name" value="Rieske_RO_ferredoxin"/>
    <property type="match status" value="1"/>
</dbReference>
<dbReference type="Gene3D" id="2.102.10.10">
    <property type="entry name" value="Rieske [2Fe-2S] iron-sulphur domain"/>
    <property type="match status" value="1"/>
</dbReference>
<name>A0A076ET89_RHOOP</name>
<dbReference type="EMBL" id="CP008947">
    <property type="protein sequence ID" value="AII08472.1"/>
    <property type="molecule type" value="Genomic_DNA"/>
</dbReference>
<keyword evidence="2" id="KW-0479">Metal-binding</keyword>
<evidence type="ECO:0000313" key="7">
    <source>
        <dbReference type="Proteomes" id="UP000028488"/>
    </source>
</evidence>
<dbReference type="SUPFAM" id="SSF50022">
    <property type="entry name" value="ISP domain"/>
    <property type="match status" value="1"/>
</dbReference>
<gene>
    <name evidence="6" type="ORF">EP51_29190</name>
</gene>
<dbReference type="RefSeq" id="WP_128641230.1">
    <property type="nucleotide sequence ID" value="NZ_CP008947.1"/>
</dbReference>
<evidence type="ECO:0000313" key="6">
    <source>
        <dbReference type="EMBL" id="AII08472.1"/>
    </source>
</evidence>
<dbReference type="GO" id="GO:0051537">
    <property type="term" value="F:2 iron, 2 sulfur cluster binding"/>
    <property type="evidence" value="ECO:0007669"/>
    <property type="project" value="UniProtKB-KW"/>
</dbReference>
<evidence type="ECO:0000259" key="5">
    <source>
        <dbReference type="PROSITE" id="PS51296"/>
    </source>
</evidence>
<dbReference type="Pfam" id="PF00355">
    <property type="entry name" value="Rieske"/>
    <property type="match status" value="1"/>
</dbReference>
<dbReference type="InterPro" id="IPR017941">
    <property type="entry name" value="Rieske_2Fe-2S"/>
</dbReference>
<sequence>MAPEVSTEALIFACNEDDLTDGENLRLDADGGIAVFRVDGEFFATSDSCSHEKWSLGEEGELEGHEVLCTLHMARFDVRTGAPLCFPAVLALKKYRTVVTDGRVYIAPNEG</sequence>
<evidence type="ECO:0000256" key="4">
    <source>
        <dbReference type="ARBA" id="ARBA00023014"/>
    </source>
</evidence>
<keyword evidence="1" id="KW-0001">2Fe-2S</keyword>